<dbReference type="GO" id="GO:0051536">
    <property type="term" value="F:iron-sulfur cluster binding"/>
    <property type="evidence" value="ECO:0007669"/>
    <property type="project" value="UniProtKB-KW"/>
</dbReference>
<sequence>MTDILIRKTQKGRSLNLSQLLDGHSGAVIEYSIDDHAGQTIAQHLSQSSAANVLFIDDVVLSGLKDITTIMGFSPSKNTAYNLSGPGTDFIFGNDENEGRDSAVTSCCYLVPAESLAAETNTAYKTTEFFLIANGRKNEFQSKRMNLNGFNFDGREWAGNRILNSAEALAADYETLLAREGEEIKSAVPSQFRIKTNHYFARVKLPADGDQAFDGPKFSIICPVFKSAFVEQMINSVMAQVWPNWELLIAVDGPPQAELEKIAMVLSKISDPRVSYYIQANQGTGPTRRDLAVQATGDFIFPIDDDDMLVPDSLRCFAGAVSANPETFVFRGNTQIIGLIEHSLQARKRYLIDGISNDTFEVNQPYIIQKKLLHQLGGYVADSSLRNAGEDTLLFHHIDQAGAKVGMINAPLYLRRLSTQNLTLEFKIEEAMGHFKNIDQRFTPGGWEIKDRKFGLDGNFQTAMAAYTHAAQKREVITANKFFQYQTMSDVNKLVIDLEVTSRCNATCGFCPRSVMPDVKSFIAVSTVENLANNIKNGPQRLVVLCGIGESLLHPQIERIVEILTAANAYVAMTSNGALMNENIFRQLVKAGLKSVNFSVNAATGSTHELVMGMKNFHKVKANIERALEIKEELNADIKVNVSFVVCEQNEHEVDQFVENWKGSSATQIWLHPVNNRAGLLGAGMKSVKMDSFFTTYAGDQRVVVDVFRDHDETDNLCKIAKNLAFISADGTMRLCAMDYQRVTAHGNINSTTLQQLQFDKLSGFIKGDYDTLCGNCDFCPSELKKQIALR</sequence>
<evidence type="ECO:0000259" key="7">
    <source>
        <dbReference type="PROSITE" id="PS51918"/>
    </source>
</evidence>
<evidence type="ECO:0000256" key="1">
    <source>
        <dbReference type="ARBA" id="ARBA00001966"/>
    </source>
</evidence>
<keyword evidence="5" id="KW-0408">Iron</keyword>
<dbReference type="GO" id="GO:0003824">
    <property type="term" value="F:catalytic activity"/>
    <property type="evidence" value="ECO:0007669"/>
    <property type="project" value="InterPro"/>
</dbReference>
<dbReference type="PANTHER" id="PTHR11228">
    <property type="entry name" value="RADICAL SAM DOMAIN PROTEIN"/>
    <property type="match status" value="1"/>
</dbReference>
<dbReference type="SUPFAM" id="SSF102114">
    <property type="entry name" value="Radical SAM enzymes"/>
    <property type="match status" value="1"/>
</dbReference>
<dbReference type="SFLD" id="SFLDG01067">
    <property type="entry name" value="SPASM/twitch_domain_containing"/>
    <property type="match status" value="1"/>
</dbReference>
<protein>
    <submittedName>
        <fullName evidence="8">Radical SAM protein</fullName>
    </submittedName>
</protein>
<dbReference type="Gene3D" id="3.90.550.10">
    <property type="entry name" value="Spore Coat Polysaccharide Biosynthesis Protein SpsA, Chain A"/>
    <property type="match status" value="1"/>
</dbReference>
<keyword evidence="2" id="KW-0004">4Fe-4S</keyword>
<dbReference type="InterPro" id="IPR034391">
    <property type="entry name" value="AdoMet-like_SPASM_containing"/>
</dbReference>
<dbReference type="InterPro" id="IPR007197">
    <property type="entry name" value="rSAM"/>
</dbReference>
<dbReference type="Pfam" id="PF00535">
    <property type="entry name" value="Glycos_transf_2"/>
    <property type="match status" value="1"/>
</dbReference>
<dbReference type="EMBL" id="CP157485">
    <property type="protein sequence ID" value="XBO49560.1"/>
    <property type="molecule type" value="Genomic_DNA"/>
</dbReference>
<dbReference type="InterPro" id="IPR029044">
    <property type="entry name" value="Nucleotide-diphossugar_trans"/>
</dbReference>
<dbReference type="InterPro" id="IPR058240">
    <property type="entry name" value="rSAM_sf"/>
</dbReference>
<evidence type="ECO:0000256" key="4">
    <source>
        <dbReference type="ARBA" id="ARBA00022723"/>
    </source>
</evidence>
<dbReference type="Pfam" id="PF04055">
    <property type="entry name" value="Radical_SAM"/>
    <property type="match status" value="1"/>
</dbReference>
<dbReference type="PROSITE" id="PS51918">
    <property type="entry name" value="RADICAL_SAM"/>
    <property type="match status" value="1"/>
</dbReference>
<evidence type="ECO:0000256" key="5">
    <source>
        <dbReference type="ARBA" id="ARBA00023004"/>
    </source>
</evidence>
<dbReference type="CDD" id="cd21109">
    <property type="entry name" value="SPASM"/>
    <property type="match status" value="1"/>
</dbReference>
<dbReference type="SUPFAM" id="SSF53448">
    <property type="entry name" value="Nucleotide-diphospho-sugar transferases"/>
    <property type="match status" value="1"/>
</dbReference>
<dbReference type="SFLD" id="SFLDS00029">
    <property type="entry name" value="Radical_SAM"/>
    <property type="match status" value="1"/>
</dbReference>
<organism evidence="8">
    <name type="scientific">Pedobacter sp. KACC 23697</name>
    <dbReference type="NCBI Taxonomy" id="3149230"/>
    <lineage>
        <taxon>Bacteria</taxon>
        <taxon>Pseudomonadati</taxon>
        <taxon>Bacteroidota</taxon>
        <taxon>Sphingobacteriia</taxon>
        <taxon>Sphingobacteriales</taxon>
        <taxon>Sphingobacteriaceae</taxon>
        <taxon>Pedobacter</taxon>
    </lineage>
</organism>
<dbReference type="InterPro" id="IPR001173">
    <property type="entry name" value="Glyco_trans_2-like"/>
</dbReference>
<reference evidence="8" key="1">
    <citation type="submission" date="2024-05" db="EMBL/GenBank/DDBJ databases">
        <authorList>
            <person name="Kim S."/>
            <person name="Heo J."/>
            <person name="Choi H."/>
            <person name="Choi Y."/>
            <person name="Kwon S.-W."/>
            <person name="Kim Y."/>
        </authorList>
    </citation>
    <scope>NUCLEOTIDE SEQUENCE</scope>
    <source>
        <strain evidence="8">KACC 23697</strain>
    </source>
</reference>
<dbReference type="InterPro" id="IPR050377">
    <property type="entry name" value="Radical_SAM_PqqE_MftC-like"/>
</dbReference>
<name>A0AAU7KAB3_9SPHI</name>
<keyword evidence="6" id="KW-0411">Iron-sulfur</keyword>
<dbReference type="AlphaFoldDB" id="A0AAU7KAB3"/>
<dbReference type="GO" id="GO:0046872">
    <property type="term" value="F:metal ion binding"/>
    <property type="evidence" value="ECO:0007669"/>
    <property type="project" value="UniProtKB-KW"/>
</dbReference>
<evidence type="ECO:0000313" key="8">
    <source>
        <dbReference type="EMBL" id="XBO49560.1"/>
    </source>
</evidence>
<dbReference type="SFLD" id="SFLDG01387">
    <property type="entry name" value="BtrN-like_SPASM_domain_contain"/>
    <property type="match status" value="1"/>
</dbReference>
<gene>
    <name evidence="8" type="ORF">ABEG20_08100</name>
</gene>
<evidence type="ECO:0000256" key="2">
    <source>
        <dbReference type="ARBA" id="ARBA00022485"/>
    </source>
</evidence>
<dbReference type="PANTHER" id="PTHR11228:SF7">
    <property type="entry name" value="PQQA PEPTIDE CYCLASE"/>
    <property type="match status" value="1"/>
</dbReference>
<dbReference type="Gene3D" id="3.20.20.70">
    <property type="entry name" value="Aldolase class I"/>
    <property type="match status" value="1"/>
</dbReference>
<dbReference type="RefSeq" id="WP_406826873.1">
    <property type="nucleotide sequence ID" value="NZ_CP157485.1"/>
</dbReference>
<dbReference type="CDD" id="cd01335">
    <property type="entry name" value="Radical_SAM"/>
    <property type="match status" value="1"/>
</dbReference>
<feature type="domain" description="Radical SAM core" evidence="7">
    <location>
        <begin position="490"/>
        <end position="709"/>
    </location>
</feature>
<proteinExistence type="predicted"/>
<accession>A0AAU7KAB3</accession>
<evidence type="ECO:0000256" key="6">
    <source>
        <dbReference type="ARBA" id="ARBA00023014"/>
    </source>
</evidence>
<evidence type="ECO:0000256" key="3">
    <source>
        <dbReference type="ARBA" id="ARBA00022691"/>
    </source>
</evidence>
<keyword evidence="3" id="KW-0949">S-adenosyl-L-methionine</keyword>
<dbReference type="InterPro" id="IPR013785">
    <property type="entry name" value="Aldolase_TIM"/>
</dbReference>
<keyword evidence="4" id="KW-0479">Metal-binding</keyword>
<comment type="cofactor">
    <cofactor evidence="1">
        <name>[4Fe-4S] cluster</name>
        <dbReference type="ChEBI" id="CHEBI:49883"/>
    </cofactor>
</comment>